<accession>A0A841FUZ3</accession>
<dbReference type="GO" id="GO:0030638">
    <property type="term" value="P:polyketide metabolic process"/>
    <property type="evidence" value="ECO:0007669"/>
    <property type="project" value="InterPro"/>
</dbReference>
<protein>
    <submittedName>
        <fullName evidence="1">Putative SnoaL-like aldol condensation-catalyzing enzyme</fullName>
    </submittedName>
</protein>
<sequence>MDQLTRNKETVRAFYQAAINDKDFTAARALIGPDYVQHNPRIADGIDGFAAFVAQIAEEFPDLHAEVKALYAEGDHVVGHVHGVRVPGQAGTAIVDIFRLSDGLIVEHWDVMQPVPEEAANGNGMF</sequence>
<reference evidence="1 2" key="1">
    <citation type="submission" date="2020-08" db="EMBL/GenBank/DDBJ databases">
        <title>Genomic Encyclopedia of Type Strains, Phase IV (KMG-IV): sequencing the most valuable type-strain genomes for metagenomic binning, comparative biology and taxonomic classification.</title>
        <authorList>
            <person name="Goeker M."/>
        </authorList>
    </citation>
    <scope>NUCLEOTIDE SEQUENCE [LARGE SCALE GENOMIC DNA]</scope>
    <source>
        <strain evidence="1 2">YIM 65646</strain>
    </source>
</reference>
<evidence type="ECO:0000313" key="1">
    <source>
        <dbReference type="EMBL" id="MBB6036329.1"/>
    </source>
</evidence>
<dbReference type="InterPro" id="IPR032710">
    <property type="entry name" value="NTF2-like_dom_sf"/>
</dbReference>
<dbReference type="RefSeq" id="WP_184789154.1">
    <property type="nucleotide sequence ID" value="NZ_BONT01000046.1"/>
</dbReference>
<dbReference type="EMBL" id="JACHGT010000008">
    <property type="protein sequence ID" value="MBB6036329.1"/>
    <property type="molecule type" value="Genomic_DNA"/>
</dbReference>
<gene>
    <name evidence="1" type="ORF">HNR73_004197</name>
</gene>
<dbReference type="InterPro" id="IPR009959">
    <property type="entry name" value="Cyclase_SnoaL-like"/>
</dbReference>
<dbReference type="AlphaFoldDB" id="A0A841FUZ3"/>
<dbReference type="SUPFAM" id="SSF54427">
    <property type="entry name" value="NTF2-like"/>
    <property type="match status" value="1"/>
</dbReference>
<dbReference type="PANTHER" id="PTHR38436:SF1">
    <property type="entry name" value="ESTER CYCLASE"/>
    <property type="match status" value="1"/>
</dbReference>
<keyword evidence="2" id="KW-1185">Reference proteome</keyword>
<comment type="caution">
    <text evidence="1">The sequence shown here is derived from an EMBL/GenBank/DDBJ whole genome shotgun (WGS) entry which is preliminary data.</text>
</comment>
<dbReference type="Pfam" id="PF07366">
    <property type="entry name" value="SnoaL"/>
    <property type="match status" value="1"/>
</dbReference>
<dbReference type="PANTHER" id="PTHR38436">
    <property type="entry name" value="POLYKETIDE CYCLASE SNOAL-LIKE DOMAIN"/>
    <property type="match status" value="1"/>
</dbReference>
<name>A0A841FUZ3_9ACTN</name>
<dbReference type="Proteomes" id="UP000548476">
    <property type="component" value="Unassembled WGS sequence"/>
</dbReference>
<evidence type="ECO:0000313" key="2">
    <source>
        <dbReference type="Proteomes" id="UP000548476"/>
    </source>
</evidence>
<dbReference type="Gene3D" id="3.10.450.50">
    <property type="match status" value="1"/>
</dbReference>
<proteinExistence type="predicted"/>
<organism evidence="1 2">
    <name type="scientific">Phytomonospora endophytica</name>
    <dbReference type="NCBI Taxonomy" id="714109"/>
    <lineage>
        <taxon>Bacteria</taxon>
        <taxon>Bacillati</taxon>
        <taxon>Actinomycetota</taxon>
        <taxon>Actinomycetes</taxon>
        <taxon>Micromonosporales</taxon>
        <taxon>Micromonosporaceae</taxon>
        <taxon>Phytomonospora</taxon>
    </lineage>
</organism>